<dbReference type="InterPro" id="IPR000836">
    <property type="entry name" value="PRTase_dom"/>
</dbReference>
<dbReference type="AlphaFoldDB" id="A0A343JET4"/>
<dbReference type="PANTHER" id="PTHR47505">
    <property type="entry name" value="DNA UTILIZATION PROTEIN YHGH"/>
    <property type="match status" value="1"/>
</dbReference>
<dbReference type="CDD" id="cd06223">
    <property type="entry name" value="PRTases_typeI"/>
    <property type="match status" value="1"/>
</dbReference>
<dbReference type="RefSeq" id="WP_119866167.1">
    <property type="nucleotide sequence ID" value="NZ_CP016786.1"/>
</dbReference>
<dbReference type="Pfam" id="PF00156">
    <property type="entry name" value="Pribosyltran"/>
    <property type="match status" value="1"/>
</dbReference>
<dbReference type="GO" id="GO:0016757">
    <property type="term" value="F:glycosyltransferase activity"/>
    <property type="evidence" value="ECO:0007669"/>
    <property type="project" value="UniProtKB-KW"/>
</dbReference>
<dbReference type="Gene3D" id="3.40.50.2020">
    <property type="match status" value="1"/>
</dbReference>
<dbReference type="SUPFAM" id="SSF53271">
    <property type="entry name" value="PRTase-like"/>
    <property type="match status" value="1"/>
</dbReference>
<protein>
    <submittedName>
        <fullName evidence="3">Amidophosphoribosyltransferase</fullName>
    </submittedName>
</protein>
<organism evidence="3 4">
    <name type="scientific">Clostridium isatidis</name>
    <dbReference type="NCBI Taxonomy" id="182773"/>
    <lineage>
        <taxon>Bacteria</taxon>
        <taxon>Bacillati</taxon>
        <taxon>Bacillota</taxon>
        <taxon>Clostridia</taxon>
        <taxon>Eubacteriales</taxon>
        <taxon>Clostridiaceae</taxon>
        <taxon>Clostridium</taxon>
    </lineage>
</organism>
<keyword evidence="3" id="KW-0328">Glycosyltransferase</keyword>
<reference evidence="3 4" key="1">
    <citation type="submission" date="2016-08" db="EMBL/GenBank/DDBJ databases">
        <title>Complete Genome Sequence Of The Indigo Reducing Clostridium isatidis DSM15098.</title>
        <authorList>
            <person name="Little G.T."/>
            <person name="Minton N.P."/>
        </authorList>
    </citation>
    <scope>NUCLEOTIDE SEQUENCE [LARGE SCALE GENOMIC DNA]</scope>
    <source>
        <strain evidence="3 4">DSM 15098</strain>
    </source>
</reference>
<dbReference type="EMBL" id="CP016786">
    <property type="protein sequence ID" value="ASW44042.1"/>
    <property type="molecule type" value="Genomic_DNA"/>
</dbReference>
<dbReference type="KEGG" id="cia:BEN51_11265"/>
<name>A0A343JET4_9CLOT</name>
<dbReference type="InterPro" id="IPR029057">
    <property type="entry name" value="PRTase-like"/>
</dbReference>
<dbReference type="Proteomes" id="UP000264883">
    <property type="component" value="Chromosome"/>
</dbReference>
<evidence type="ECO:0000313" key="3">
    <source>
        <dbReference type="EMBL" id="ASW44042.1"/>
    </source>
</evidence>
<comment type="similarity">
    <text evidence="1">Belongs to the ComF/GntX family.</text>
</comment>
<dbReference type="InterPro" id="IPR051910">
    <property type="entry name" value="ComF/GntX_DNA_util-trans"/>
</dbReference>
<dbReference type="OrthoDB" id="9779910at2"/>
<evidence type="ECO:0000313" key="4">
    <source>
        <dbReference type="Proteomes" id="UP000264883"/>
    </source>
</evidence>
<proteinExistence type="inferred from homology"/>
<dbReference type="PANTHER" id="PTHR47505:SF1">
    <property type="entry name" value="DNA UTILIZATION PROTEIN YHGH"/>
    <property type="match status" value="1"/>
</dbReference>
<evidence type="ECO:0000256" key="1">
    <source>
        <dbReference type="ARBA" id="ARBA00008007"/>
    </source>
</evidence>
<keyword evidence="4" id="KW-1185">Reference proteome</keyword>
<evidence type="ECO:0000259" key="2">
    <source>
        <dbReference type="Pfam" id="PF00156"/>
    </source>
</evidence>
<sequence length="214" mass="24878">MGKRFIKILKIIINEVLYIIYPPENKCIVCGEEYIGLCPLCLTQIQRVRENSRIYSYAYYSGVIKEIILKFKYKKIFLAGNILADFLYELIKENKIEAEGILYVPCSKETLKQRGFNQCEIIAKILGEKLDIPVYNDLVKIKNTREQKVLSREERFKNIKDAFKLKHNNNIKDKNIILIDDVITTGATLFECEKILKENGAKEIKILTVAKSYI</sequence>
<feature type="domain" description="Phosphoribosyltransferase" evidence="2">
    <location>
        <begin position="119"/>
        <end position="210"/>
    </location>
</feature>
<gene>
    <name evidence="3" type="ORF">BEN51_11265</name>
</gene>
<keyword evidence="3" id="KW-0808">Transferase</keyword>
<accession>A0A343JET4</accession>